<proteinExistence type="predicted"/>
<evidence type="ECO:0000313" key="4">
    <source>
        <dbReference type="EMBL" id="GGG58522.1"/>
    </source>
</evidence>
<dbReference type="SUPFAM" id="SSF81296">
    <property type="entry name" value="E set domains"/>
    <property type="match status" value="1"/>
</dbReference>
<dbReference type="InterPro" id="IPR036374">
    <property type="entry name" value="OxRdtase_Mopterin-bd_sf"/>
</dbReference>
<dbReference type="GO" id="GO:0008482">
    <property type="term" value="F:sulfite oxidase activity"/>
    <property type="evidence" value="ECO:0007669"/>
    <property type="project" value="TreeGrafter"/>
</dbReference>
<evidence type="ECO:0000256" key="2">
    <source>
        <dbReference type="SAM" id="Phobius"/>
    </source>
</evidence>
<dbReference type="Gene3D" id="2.60.40.650">
    <property type="match status" value="1"/>
</dbReference>
<comment type="caution">
    <text evidence="4">The sequence shown here is derived from an EMBL/GenBank/DDBJ whole genome shotgun (WGS) entry which is preliminary data.</text>
</comment>
<dbReference type="InterPro" id="IPR000572">
    <property type="entry name" value="OxRdtase_Mopterin-bd_dom"/>
</dbReference>
<dbReference type="Gene3D" id="3.90.420.10">
    <property type="entry name" value="Oxidoreductase, molybdopterin-binding domain"/>
    <property type="match status" value="1"/>
</dbReference>
<keyword evidence="2" id="KW-0812">Transmembrane</keyword>
<dbReference type="GO" id="GO:0020037">
    <property type="term" value="F:heme binding"/>
    <property type="evidence" value="ECO:0007669"/>
    <property type="project" value="TreeGrafter"/>
</dbReference>
<dbReference type="Proteomes" id="UP000638848">
    <property type="component" value="Unassembled WGS sequence"/>
</dbReference>
<accession>A0A917GVL8</accession>
<dbReference type="PANTHER" id="PTHR19372">
    <property type="entry name" value="SULFITE REDUCTASE"/>
    <property type="match status" value="1"/>
</dbReference>
<dbReference type="EMBL" id="BMEQ01000010">
    <property type="protein sequence ID" value="GGG58522.1"/>
    <property type="molecule type" value="Genomic_DNA"/>
</dbReference>
<dbReference type="GO" id="GO:0006790">
    <property type="term" value="P:sulfur compound metabolic process"/>
    <property type="evidence" value="ECO:0007669"/>
    <property type="project" value="TreeGrafter"/>
</dbReference>
<gene>
    <name evidence="4" type="ORF">GCM10011374_21690</name>
</gene>
<evidence type="ECO:0000313" key="5">
    <source>
        <dbReference type="Proteomes" id="UP000638848"/>
    </source>
</evidence>
<organism evidence="4 5">
    <name type="scientific">Kocuria dechangensis</name>
    <dbReference type="NCBI Taxonomy" id="1176249"/>
    <lineage>
        <taxon>Bacteria</taxon>
        <taxon>Bacillati</taxon>
        <taxon>Actinomycetota</taxon>
        <taxon>Actinomycetes</taxon>
        <taxon>Micrococcales</taxon>
        <taxon>Micrococcaceae</taxon>
        <taxon>Kocuria</taxon>
    </lineage>
</organism>
<reference evidence="4" key="2">
    <citation type="submission" date="2020-09" db="EMBL/GenBank/DDBJ databases">
        <authorList>
            <person name="Sun Q."/>
            <person name="Zhou Y."/>
        </authorList>
    </citation>
    <scope>NUCLEOTIDE SEQUENCE</scope>
    <source>
        <strain evidence="4">CGMCC 1.12187</strain>
    </source>
</reference>
<dbReference type="Pfam" id="PF00174">
    <property type="entry name" value="Oxidored_molyb"/>
    <property type="match status" value="1"/>
</dbReference>
<feature type="region of interest" description="Disordered" evidence="1">
    <location>
        <begin position="478"/>
        <end position="506"/>
    </location>
</feature>
<feature type="transmembrane region" description="Helical" evidence="2">
    <location>
        <begin position="159"/>
        <end position="178"/>
    </location>
</feature>
<dbReference type="GO" id="GO:0043546">
    <property type="term" value="F:molybdopterin cofactor binding"/>
    <property type="evidence" value="ECO:0007669"/>
    <property type="project" value="TreeGrafter"/>
</dbReference>
<evidence type="ECO:0000259" key="3">
    <source>
        <dbReference type="Pfam" id="PF00174"/>
    </source>
</evidence>
<feature type="transmembrane region" description="Helical" evidence="2">
    <location>
        <begin position="9"/>
        <end position="30"/>
    </location>
</feature>
<feature type="domain" description="Oxidoreductase molybdopterin-binding" evidence="3">
    <location>
        <begin position="230"/>
        <end position="384"/>
    </location>
</feature>
<reference evidence="4" key="1">
    <citation type="journal article" date="2014" name="Int. J. Syst. Evol. Microbiol.">
        <title>Complete genome sequence of Corynebacterium casei LMG S-19264T (=DSM 44701T), isolated from a smear-ripened cheese.</title>
        <authorList>
            <consortium name="US DOE Joint Genome Institute (JGI-PGF)"/>
            <person name="Walter F."/>
            <person name="Albersmeier A."/>
            <person name="Kalinowski J."/>
            <person name="Ruckert C."/>
        </authorList>
    </citation>
    <scope>NUCLEOTIDE SEQUENCE</scope>
    <source>
        <strain evidence="4">CGMCC 1.12187</strain>
    </source>
</reference>
<sequence length="506" mass="52421">MTTPARDPWWLAGVAATALAVGLAELLAWVTGPVGAPLTAVGGVIVDAVPAPVKDAAIALFGTADKLVLLLVMALGLMAAGAGIGAAQRGNRPMGTVLLGVLGLLGLLAVFTRAGSSPADAVPVVVGTAAGALFLRVLTRRAAPQSGPGGLDRRGFVRLSAAVAVLGAAAGTAGRWAGSAAARIPAARELLRIPAPAVRETIPPGTDVGVAGVEPWLTPAEDFYRIDTALAVPRIDVADWRLRIHGMVDRELSLGFEDLTARPLLERAVTLACVSNTVGGDLVGNAVWTGVPVRELLAEAGPHADADMVLSTSEDGFTAGTPLEALTDPGRDSLLAVTMNGEPLPFEHGYPVRMVVPGLYGYVSATKWVVDLEVTRFDLDEGYWTPRGWSARGPIKMSSRIEVPRARATVDGGGTVLAGTAWAQPVGIAAVQVSVDGGDWQDAELGAVSSDDTWRQWVLRRPDLQAGEHTARVRAVDKGGAVQTEEEAPPAPDGATGLHERTFTVR</sequence>
<name>A0A917GVL8_9MICC</name>
<protein>
    <submittedName>
        <fullName evidence="4">Oxidoreductase</fullName>
    </submittedName>
</protein>
<dbReference type="PANTHER" id="PTHR19372:SF7">
    <property type="entry name" value="SULFITE OXIDASE, MITOCHONDRIAL"/>
    <property type="match status" value="1"/>
</dbReference>
<feature type="transmembrane region" description="Helical" evidence="2">
    <location>
        <begin position="67"/>
        <end position="87"/>
    </location>
</feature>
<dbReference type="RefSeq" id="WP_188537082.1">
    <property type="nucleotide sequence ID" value="NZ_BMEQ01000010.1"/>
</dbReference>
<feature type="transmembrane region" description="Helical" evidence="2">
    <location>
        <begin position="94"/>
        <end position="115"/>
    </location>
</feature>
<dbReference type="InterPro" id="IPR014756">
    <property type="entry name" value="Ig_E-set"/>
</dbReference>
<dbReference type="SUPFAM" id="SSF56524">
    <property type="entry name" value="Oxidoreductase molybdopterin-binding domain"/>
    <property type="match status" value="1"/>
</dbReference>
<evidence type="ECO:0000256" key="1">
    <source>
        <dbReference type="SAM" id="MobiDB-lite"/>
    </source>
</evidence>
<keyword evidence="2" id="KW-0472">Membrane</keyword>
<keyword evidence="5" id="KW-1185">Reference proteome</keyword>
<dbReference type="AlphaFoldDB" id="A0A917GVL8"/>
<feature type="transmembrane region" description="Helical" evidence="2">
    <location>
        <begin position="121"/>
        <end position="138"/>
    </location>
</feature>
<keyword evidence="2" id="KW-1133">Transmembrane helix</keyword>